<organism evidence="1 2">
    <name type="scientific">Streptomyces noursei</name>
    <name type="common">Streptomyces albulus</name>
    <dbReference type="NCBI Taxonomy" id="1971"/>
    <lineage>
        <taxon>Bacteria</taxon>
        <taxon>Bacillati</taxon>
        <taxon>Actinomycetota</taxon>
        <taxon>Actinomycetes</taxon>
        <taxon>Kitasatosporales</taxon>
        <taxon>Streptomycetaceae</taxon>
        <taxon>Streptomyces</taxon>
    </lineage>
</organism>
<reference evidence="2" key="1">
    <citation type="submission" date="2015-09" db="EMBL/GenBank/DDBJ databases">
        <authorList>
            <person name="Graham D.E."/>
            <person name="Mahan K.M."/>
            <person name="Klingeman D.M."/>
            <person name="Fida T."/>
            <person name="Giannone R.J."/>
            <person name="Hettich R.L."/>
            <person name="Parry R.J."/>
            <person name="Spain J.C."/>
        </authorList>
    </citation>
    <scope>NUCLEOTIDE SEQUENCE [LARGE SCALE GENOMIC DNA]</scope>
    <source>
        <strain evidence="2">JCM 4701</strain>
    </source>
</reference>
<sequence>MPYEGGSDRRWLLEELSARIRPEWNKPARRWEIARKRLWVLTGALAERFGKVDVCLQFSTSEQCDICCQQAQGDCTCSCMGEHHGGAAYRRNWLLVGDTSLVSGVRRERHLRIQARPRTSP</sequence>
<dbReference type="Proteomes" id="UP000236047">
    <property type="component" value="Unassembled WGS sequence"/>
</dbReference>
<comment type="caution">
    <text evidence="1">The sequence shown here is derived from an EMBL/GenBank/DDBJ whole genome shotgun (WGS) entry which is preliminary data.</text>
</comment>
<dbReference type="EMBL" id="LJSN01000002">
    <property type="protein sequence ID" value="PNE42881.1"/>
    <property type="molecule type" value="Genomic_DNA"/>
</dbReference>
<name>A0A2N8PPE5_STRNR</name>
<accession>A0A2N8PPE5</accession>
<keyword evidence="2" id="KW-1185">Reference proteome</keyword>
<evidence type="ECO:0000313" key="1">
    <source>
        <dbReference type="EMBL" id="PNE42881.1"/>
    </source>
</evidence>
<dbReference type="AlphaFoldDB" id="A0A2N8PPE5"/>
<proteinExistence type="predicted"/>
<gene>
    <name evidence="1" type="ORF">AOB60_02535</name>
</gene>
<evidence type="ECO:0000313" key="2">
    <source>
        <dbReference type="Proteomes" id="UP000236047"/>
    </source>
</evidence>
<protein>
    <submittedName>
        <fullName evidence="1">Uncharacterized protein</fullName>
    </submittedName>
</protein>